<evidence type="ECO:0000256" key="5">
    <source>
        <dbReference type="SAM" id="MobiDB-lite"/>
    </source>
</evidence>
<feature type="region of interest" description="Disordered" evidence="5">
    <location>
        <begin position="134"/>
        <end position="192"/>
    </location>
</feature>
<dbReference type="PROSITE" id="PS01010">
    <property type="entry name" value="CRISP_2"/>
    <property type="match status" value="1"/>
</dbReference>
<protein>
    <submittedName>
        <fullName evidence="8">Cysteine-rich secretory family protein</fullName>
    </submittedName>
</protein>
<evidence type="ECO:0000256" key="2">
    <source>
        <dbReference type="ARBA" id="ARBA00009923"/>
    </source>
</evidence>
<evidence type="ECO:0000259" key="7">
    <source>
        <dbReference type="SMART" id="SM00198"/>
    </source>
</evidence>
<feature type="domain" description="SCP" evidence="7">
    <location>
        <begin position="198"/>
        <end position="324"/>
    </location>
</feature>
<comment type="similarity">
    <text evidence="2">Belongs to the CRISP family.</text>
</comment>
<evidence type="ECO:0000256" key="4">
    <source>
        <dbReference type="ARBA" id="ARBA00022729"/>
    </source>
</evidence>
<comment type="subcellular location">
    <subcellularLocation>
        <location evidence="1">Secreted</location>
    </subcellularLocation>
</comment>
<dbReference type="SMART" id="SM00198">
    <property type="entry name" value="SCP"/>
    <property type="match status" value="1"/>
</dbReference>
<organism evidence="8 9">
    <name type="scientific">Candida parapsilosis</name>
    <name type="common">Yeast</name>
    <dbReference type="NCBI Taxonomy" id="5480"/>
    <lineage>
        <taxon>Eukaryota</taxon>
        <taxon>Fungi</taxon>
        <taxon>Dikarya</taxon>
        <taxon>Ascomycota</taxon>
        <taxon>Saccharomycotina</taxon>
        <taxon>Pichiomycetes</taxon>
        <taxon>Debaryomycetaceae</taxon>
        <taxon>Candida/Lodderomyces clade</taxon>
        <taxon>Candida</taxon>
    </lineage>
</organism>
<dbReference type="EMBL" id="JABWAB010000001">
    <property type="protein sequence ID" value="KAF6059293.1"/>
    <property type="molecule type" value="Genomic_DNA"/>
</dbReference>
<comment type="caution">
    <text evidence="8">The sequence shown here is derived from an EMBL/GenBank/DDBJ whole genome shotgun (WGS) entry which is preliminary data.</text>
</comment>
<keyword evidence="4 6" id="KW-0732">Signal</keyword>
<evidence type="ECO:0000313" key="9">
    <source>
        <dbReference type="Proteomes" id="UP000590412"/>
    </source>
</evidence>
<dbReference type="AlphaFoldDB" id="A0A8X7NTE0"/>
<feature type="compositionally biased region" description="Low complexity" evidence="5">
    <location>
        <begin position="162"/>
        <end position="188"/>
    </location>
</feature>
<dbReference type="SUPFAM" id="SSF55797">
    <property type="entry name" value="PR-1-like"/>
    <property type="match status" value="1"/>
</dbReference>
<dbReference type="InterPro" id="IPR035940">
    <property type="entry name" value="CAP_sf"/>
</dbReference>
<proteinExistence type="inferred from homology"/>
<feature type="compositionally biased region" description="Low complexity" evidence="5">
    <location>
        <begin position="134"/>
        <end position="147"/>
    </location>
</feature>
<evidence type="ECO:0000256" key="6">
    <source>
        <dbReference type="SAM" id="SignalP"/>
    </source>
</evidence>
<dbReference type="PROSITE" id="PS01009">
    <property type="entry name" value="CRISP_1"/>
    <property type="match status" value="1"/>
</dbReference>
<sequence>MKFTTIAAAATTLFGLSLAQVKYEYVHVTHVVTVDANGESTPTQTTEEEQPSVSTWVFSTNVLGQDIAFTSVVSNVDEANATLYRQNLVIQSGDSLTTEKLAVIVNPSTLVTSTLSSDEASDAESEEAAAIVSFTPTSETSQPTQQSVEATSIVSSAPSTDAQQTTQESPATTSSSTQSSATTSSSSSGDFGNVQDEAFSKEILDAHNSKRAQHGVSALSWDQSAYEYAQNYADQYSCSGNLKHSGGKYGENLGVGYKSGSAVVEAWYSEGDSYNYNTASTFDHFTQVVWKGTTKVGCAYKDCSSQNWGKYIICSYDPAGNIVGQGKANVLQ</sequence>
<dbReference type="PRINTS" id="PR00837">
    <property type="entry name" value="V5TPXLIKE"/>
</dbReference>
<gene>
    <name evidence="8" type="ORF">FOB60_000875</name>
</gene>
<dbReference type="InterPro" id="IPR018244">
    <property type="entry name" value="Allrgn_V5/Tpx1_CS"/>
</dbReference>
<accession>A0A8X7NTE0</accession>
<dbReference type="PANTHER" id="PTHR10334">
    <property type="entry name" value="CYSTEINE-RICH SECRETORY PROTEIN-RELATED"/>
    <property type="match status" value="1"/>
</dbReference>
<evidence type="ECO:0000313" key="8">
    <source>
        <dbReference type="EMBL" id="KAF6059293.1"/>
    </source>
</evidence>
<name>A0A8X7NTE0_CANPA</name>
<dbReference type="CDD" id="cd05384">
    <property type="entry name" value="CAP_PRY1-like"/>
    <property type="match status" value="1"/>
</dbReference>
<dbReference type="GO" id="GO:0009986">
    <property type="term" value="C:cell surface"/>
    <property type="evidence" value="ECO:0007669"/>
    <property type="project" value="UniProtKB-ARBA"/>
</dbReference>
<dbReference type="Proteomes" id="UP000590412">
    <property type="component" value="Unassembled WGS sequence"/>
</dbReference>
<dbReference type="Pfam" id="PF00188">
    <property type="entry name" value="CAP"/>
    <property type="match status" value="1"/>
</dbReference>
<keyword evidence="3" id="KW-0964">Secreted</keyword>
<dbReference type="GO" id="GO:1903561">
    <property type="term" value="C:extracellular vesicle"/>
    <property type="evidence" value="ECO:0007669"/>
    <property type="project" value="UniProtKB-ARBA"/>
</dbReference>
<dbReference type="Gene3D" id="3.40.33.10">
    <property type="entry name" value="CAP"/>
    <property type="match status" value="1"/>
</dbReference>
<dbReference type="FunFam" id="3.40.33.10:FF:000012">
    <property type="entry name" value="Secreted protein PRY1"/>
    <property type="match status" value="1"/>
</dbReference>
<reference evidence="8" key="1">
    <citation type="submission" date="2020-03" db="EMBL/GenBank/DDBJ databases">
        <title>FDA dAtabase for Regulatory Grade micrObial Sequences (FDA-ARGOS): Supporting development and validation of Infectious Disease Dx tests.</title>
        <authorList>
            <person name="Campos J."/>
            <person name="Goldberg B."/>
            <person name="Tallon L."/>
            <person name="Sadzewicz L."/>
            <person name="Vavikolanu K."/>
            <person name="Mehta A."/>
            <person name="Aluvathingal J."/>
            <person name="Nadendla S."/>
            <person name="Nandy P."/>
            <person name="Geyer C."/>
            <person name="Yan Y."/>
            <person name="Sichtig H."/>
        </authorList>
    </citation>
    <scope>NUCLEOTIDE SEQUENCE [LARGE SCALE GENOMIC DNA]</scope>
    <source>
        <strain evidence="8">FDAARGOS_652</strain>
    </source>
</reference>
<dbReference type="OrthoDB" id="337038at2759"/>
<dbReference type="InterPro" id="IPR014044">
    <property type="entry name" value="CAP_dom"/>
</dbReference>
<feature type="compositionally biased region" description="Polar residues" evidence="5">
    <location>
        <begin position="148"/>
        <end position="161"/>
    </location>
</feature>
<feature type="chain" id="PRO_5044694630" evidence="6">
    <location>
        <begin position="20"/>
        <end position="332"/>
    </location>
</feature>
<evidence type="ECO:0000256" key="3">
    <source>
        <dbReference type="ARBA" id="ARBA00022525"/>
    </source>
</evidence>
<dbReference type="InterPro" id="IPR001283">
    <property type="entry name" value="CRISP-related"/>
</dbReference>
<feature type="signal peptide" evidence="6">
    <location>
        <begin position="1"/>
        <end position="19"/>
    </location>
</feature>
<evidence type="ECO:0000256" key="1">
    <source>
        <dbReference type="ARBA" id="ARBA00004613"/>
    </source>
</evidence>